<keyword evidence="1" id="KW-0472">Membrane</keyword>
<keyword evidence="1" id="KW-0812">Transmembrane</keyword>
<dbReference type="Proteomes" id="UP000198575">
    <property type="component" value="Unassembled WGS sequence"/>
</dbReference>
<sequence>MTTPDETPPAAAGRNAAIDLLRGLSILLVVVHHVALRIPLRDGALQTFLPRSVLGALSYNGYEAVFLFFVVSGFLIAGNALERWGSLAAIDLRVFYARRAARILPCLVLLMLVLSALHVAGVPYFTIERDGQSLGRAVLAVLGLHLNWYEGVTGYLPGNWDVLWSLSIEEVFYLGFPLLCLATRRETTLLALLALLMLSLPIARAALVGNEIWQEKAYLPGMAAIASGVVSAILVRRWRGVPRMLRSILCVLGCVGIAANLLFGSMLWPVLGNGLMLVLTLGAAVLLFALHGEHAAAPRGTGWLASMGRLSYEIYLTHMFVVFAAVALYRHFEGNPWFGFLWYAPVVLLCWLLGAALAHAWSIPCDRALRRRWLADMQHAPMPSAPAAPVISR</sequence>
<feature type="transmembrane region" description="Helical" evidence="1">
    <location>
        <begin position="101"/>
        <end position="125"/>
    </location>
</feature>
<dbReference type="InterPro" id="IPR002656">
    <property type="entry name" value="Acyl_transf_3_dom"/>
</dbReference>
<evidence type="ECO:0000259" key="2">
    <source>
        <dbReference type="Pfam" id="PF01757"/>
    </source>
</evidence>
<reference evidence="3 4" key="1">
    <citation type="submission" date="2016-10" db="EMBL/GenBank/DDBJ databases">
        <authorList>
            <person name="de Groot N.N."/>
        </authorList>
    </citation>
    <scope>NUCLEOTIDE SEQUENCE [LARGE SCALE GENOMIC DNA]</scope>
    <source>
        <strain evidence="3 4">CGMCC 1.7659</strain>
    </source>
</reference>
<dbReference type="Pfam" id="PF01757">
    <property type="entry name" value="Acyl_transf_3"/>
    <property type="match status" value="1"/>
</dbReference>
<keyword evidence="3" id="KW-0378">Hydrolase</keyword>
<feature type="transmembrane region" description="Helical" evidence="1">
    <location>
        <begin position="218"/>
        <end position="235"/>
    </location>
</feature>
<dbReference type="OrthoDB" id="9767863at2"/>
<dbReference type="AlphaFoldDB" id="A0A1I4X7R4"/>
<feature type="transmembrane region" description="Helical" evidence="1">
    <location>
        <begin position="274"/>
        <end position="291"/>
    </location>
</feature>
<proteinExistence type="predicted"/>
<dbReference type="GO" id="GO:0016747">
    <property type="term" value="F:acyltransferase activity, transferring groups other than amino-acyl groups"/>
    <property type="evidence" value="ECO:0007669"/>
    <property type="project" value="InterPro"/>
</dbReference>
<dbReference type="PANTHER" id="PTHR23028">
    <property type="entry name" value="ACETYLTRANSFERASE"/>
    <property type="match status" value="1"/>
</dbReference>
<dbReference type="GO" id="GO:0016787">
    <property type="term" value="F:hydrolase activity"/>
    <property type="evidence" value="ECO:0007669"/>
    <property type="project" value="UniProtKB-KW"/>
</dbReference>
<dbReference type="RefSeq" id="WP_092406769.1">
    <property type="nucleotide sequence ID" value="NZ_FOVF01000008.1"/>
</dbReference>
<evidence type="ECO:0000313" key="3">
    <source>
        <dbReference type="EMBL" id="SFN21937.1"/>
    </source>
</evidence>
<dbReference type="PANTHER" id="PTHR23028:SF53">
    <property type="entry name" value="ACYL_TRANSF_3 DOMAIN-CONTAINING PROTEIN"/>
    <property type="match status" value="1"/>
</dbReference>
<dbReference type="GO" id="GO:0009103">
    <property type="term" value="P:lipopolysaccharide biosynthetic process"/>
    <property type="evidence" value="ECO:0007669"/>
    <property type="project" value="TreeGrafter"/>
</dbReference>
<accession>A0A1I4X7R4</accession>
<feature type="transmembrane region" description="Helical" evidence="1">
    <location>
        <begin position="341"/>
        <end position="363"/>
    </location>
</feature>
<keyword evidence="3" id="KW-0808">Transferase</keyword>
<dbReference type="EMBL" id="FOVF01000008">
    <property type="protein sequence ID" value="SFN21937.1"/>
    <property type="molecule type" value="Genomic_DNA"/>
</dbReference>
<evidence type="ECO:0000256" key="1">
    <source>
        <dbReference type="SAM" id="Phobius"/>
    </source>
</evidence>
<dbReference type="STRING" id="578942.SAMN05216289_10868"/>
<feature type="domain" description="Acyltransferase 3" evidence="2">
    <location>
        <begin position="15"/>
        <end position="353"/>
    </location>
</feature>
<feature type="transmembrane region" description="Helical" evidence="1">
    <location>
        <begin position="247"/>
        <end position="268"/>
    </location>
</feature>
<feature type="transmembrane region" description="Helical" evidence="1">
    <location>
        <begin position="20"/>
        <end position="40"/>
    </location>
</feature>
<keyword evidence="1" id="KW-1133">Transmembrane helix</keyword>
<name>A0A1I4X7R4_9GAMM</name>
<dbReference type="InterPro" id="IPR050879">
    <property type="entry name" value="Acyltransferase_3"/>
</dbReference>
<keyword evidence="3" id="KW-0012">Acyltransferase</keyword>
<feature type="transmembrane region" description="Helical" evidence="1">
    <location>
        <begin position="189"/>
        <end position="206"/>
    </location>
</feature>
<protein>
    <submittedName>
        <fullName evidence="3">Peptidoglycan/LPS O-acetylase OafA/YrhL, contains acyltransferase and SGNH-hydrolase domains</fullName>
    </submittedName>
</protein>
<feature type="transmembrane region" description="Helical" evidence="1">
    <location>
        <begin position="162"/>
        <end position="182"/>
    </location>
</feature>
<feature type="transmembrane region" description="Helical" evidence="1">
    <location>
        <begin position="61"/>
        <end position="81"/>
    </location>
</feature>
<evidence type="ECO:0000313" key="4">
    <source>
        <dbReference type="Proteomes" id="UP000198575"/>
    </source>
</evidence>
<dbReference type="GO" id="GO:0016020">
    <property type="term" value="C:membrane"/>
    <property type="evidence" value="ECO:0007669"/>
    <property type="project" value="TreeGrafter"/>
</dbReference>
<gene>
    <name evidence="3" type="ORF">SAMN05216289_10868</name>
</gene>
<organism evidence="3 4">
    <name type="scientific">Dokdonella immobilis</name>
    <dbReference type="NCBI Taxonomy" id="578942"/>
    <lineage>
        <taxon>Bacteria</taxon>
        <taxon>Pseudomonadati</taxon>
        <taxon>Pseudomonadota</taxon>
        <taxon>Gammaproteobacteria</taxon>
        <taxon>Lysobacterales</taxon>
        <taxon>Rhodanobacteraceae</taxon>
        <taxon>Dokdonella</taxon>
    </lineage>
</organism>
<keyword evidence="4" id="KW-1185">Reference proteome</keyword>
<feature type="transmembrane region" description="Helical" evidence="1">
    <location>
        <begin position="312"/>
        <end position="329"/>
    </location>
</feature>